<keyword evidence="2" id="KW-1185">Reference proteome</keyword>
<dbReference type="EMBL" id="JAHWGI010001398">
    <property type="protein sequence ID" value="KAK3929349.1"/>
    <property type="molecule type" value="Genomic_DNA"/>
</dbReference>
<gene>
    <name evidence="1" type="ORF">KUF71_017809</name>
</gene>
<evidence type="ECO:0000313" key="2">
    <source>
        <dbReference type="Proteomes" id="UP001219518"/>
    </source>
</evidence>
<dbReference type="AlphaFoldDB" id="A0AAE1HYJ0"/>
<name>A0AAE1HYJ0_9NEOP</name>
<reference evidence="1" key="1">
    <citation type="submission" date="2021-07" db="EMBL/GenBank/DDBJ databases">
        <authorList>
            <person name="Catto M.A."/>
            <person name="Jacobson A."/>
            <person name="Kennedy G."/>
            <person name="Labadie P."/>
            <person name="Hunt B.G."/>
            <person name="Srinivasan R."/>
        </authorList>
    </citation>
    <scope>NUCLEOTIDE SEQUENCE</scope>
    <source>
        <strain evidence="1">PL_HMW_Pooled</strain>
        <tissue evidence="1">Head</tissue>
    </source>
</reference>
<accession>A0AAE1HYJ0</accession>
<evidence type="ECO:0000313" key="1">
    <source>
        <dbReference type="EMBL" id="KAK3929349.1"/>
    </source>
</evidence>
<reference evidence="1" key="2">
    <citation type="journal article" date="2023" name="BMC Genomics">
        <title>Pest status, molecular evolution, and epigenetic factors derived from the genome assembly of Frankliniella fusca, a thysanopteran phytovirus vector.</title>
        <authorList>
            <person name="Catto M.A."/>
            <person name="Labadie P.E."/>
            <person name="Jacobson A.L."/>
            <person name="Kennedy G.G."/>
            <person name="Srinivasan R."/>
            <person name="Hunt B.G."/>
        </authorList>
    </citation>
    <scope>NUCLEOTIDE SEQUENCE</scope>
    <source>
        <strain evidence="1">PL_HMW_Pooled</strain>
    </source>
</reference>
<sequence length="137" mass="14879">MLHRSPPSGTGPTPVATSTHRYVRCECCLLRVSSTLQIQDCVRLHCIRFAASPVHQIEDGDMSAFSSAMVSDNYGLEHPGEMQSHVGSGGLSVLTLLKAVRLSGNSKKTVLDILSRHPQLLPRKTIISTISAKLFLL</sequence>
<proteinExistence type="predicted"/>
<comment type="caution">
    <text evidence="1">The sequence shown here is derived from an EMBL/GenBank/DDBJ whole genome shotgun (WGS) entry which is preliminary data.</text>
</comment>
<protein>
    <submittedName>
        <fullName evidence="1">Zinc finger and BTB domain-containing protein 44</fullName>
    </submittedName>
</protein>
<organism evidence="1 2">
    <name type="scientific">Frankliniella fusca</name>
    <dbReference type="NCBI Taxonomy" id="407009"/>
    <lineage>
        <taxon>Eukaryota</taxon>
        <taxon>Metazoa</taxon>
        <taxon>Ecdysozoa</taxon>
        <taxon>Arthropoda</taxon>
        <taxon>Hexapoda</taxon>
        <taxon>Insecta</taxon>
        <taxon>Pterygota</taxon>
        <taxon>Neoptera</taxon>
        <taxon>Paraneoptera</taxon>
        <taxon>Thysanoptera</taxon>
        <taxon>Terebrantia</taxon>
        <taxon>Thripoidea</taxon>
        <taxon>Thripidae</taxon>
        <taxon>Frankliniella</taxon>
    </lineage>
</organism>
<dbReference type="Proteomes" id="UP001219518">
    <property type="component" value="Unassembled WGS sequence"/>
</dbReference>